<comment type="caution">
    <text evidence="1">The sequence shown here is derived from an EMBL/GenBank/DDBJ whole genome shotgun (WGS) entry which is preliminary data.</text>
</comment>
<protein>
    <submittedName>
        <fullName evidence="1">Shikimate kinase</fullName>
    </submittedName>
</protein>
<dbReference type="Proteomes" id="UP000078534">
    <property type="component" value="Unassembled WGS sequence"/>
</dbReference>
<reference evidence="2" key="1">
    <citation type="submission" date="2016-04" db="EMBL/GenBank/DDBJ databases">
        <authorList>
            <person name="Lyu Z."/>
            <person name="Lyu W."/>
        </authorList>
    </citation>
    <scope>NUCLEOTIDE SEQUENCE [LARGE SCALE GENOMIC DNA]</scope>
    <source>
        <strain evidence="2">C44</strain>
    </source>
</reference>
<keyword evidence="2" id="KW-1185">Reference proteome</keyword>
<name>A0A179SUG5_9BACI</name>
<dbReference type="GO" id="GO:0016301">
    <property type="term" value="F:kinase activity"/>
    <property type="evidence" value="ECO:0007669"/>
    <property type="project" value="UniProtKB-KW"/>
</dbReference>
<evidence type="ECO:0000313" key="2">
    <source>
        <dbReference type="Proteomes" id="UP000078534"/>
    </source>
</evidence>
<dbReference type="EMBL" id="LWSG01000022">
    <property type="protein sequence ID" value="OAS85275.1"/>
    <property type="molecule type" value="Genomic_DNA"/>
</dbReference>
<dbReference type="SUPFAM" id="SSF52540">
    <property type="entry name" value="P-loop containing nucleoside triphosphate hydrolases"/>
    <property type="match status" value="1"/>
</dbReference>
<keyword evidence="1" id="KW-0808">Transferase</keyword>
<gene>
    <name evidence="1" type="ORF">A6K24_24500</name>
</gene>
<dbReference type="OrthoDB" id="193997at2"/>
<keyword evidence="1" id="KW-0418">Kinase</keyword>
<organism evidence="1 2">
    <name type="scientific">Metabacillus litoralis</name>
    <dbReference type="NCBI Taxonomy" id="152268"/>
    <lineage>
        <taxon>Bacteria</taxon>
        <taxon>Bacillati</taxon>
        <taxon>Bacillota</taxon>
        <taxon>Bacilli</taxon>
        <taxon>Bacillales</taxon>
        <taxon>Bacillaceae</taxon>
        <taxon>Metabacillus</taxon>
    </lineage>
</organism>
<proteinExistence type="predicted"/>
<dbReference type="STRING" id="152268.A6K24_24500"/>
<dbReference type="RefSeq" id="WP_066334031.1">
    <property type="nucleotide sequence ID" value="NZ_LWSG01000022.1"/>
</dbReference>
<accession>A0A179SUG5</accession>
<sequence length="186" mass="21874">MKFILIFGPQAVGKMTVGHELEKITELKLFHNHMTIEFVTPFFSYGSEVGKRLVNLFRQEIFEEVSKSNLYGLIFTYVWAFDQQADWDYVDKICNIFESKGGSVHFVELEADIEERIDRNKSPHRLEHKPTKRNIKWSENELKTSLEKHRLNSKDGEITKENYIKINNTNLSAEDVAKMIKEKFQL</sequence>
<evidence type="ECO:0000313" key="1">
    <source>
        <dbReference type="EMBL" id="OAS85275.1"/>
    </source>
</evidence>
<dbReference type="AlphaFoldDB" id="A0A179SUG5"/>
<dbReference type="InterPro" id="IPR027417">
    <property type="entry name" value="P-loop_NTPase"/>
</dbReference>
<dbReference type="Gene3D" id="3.40.50.300">
    <property type="entry name" value="P-loop containing nucleotide triphosphate hydrolases"/>
    <property type="match status" value="1"/>
</dbReference>